<evidence type="ECO:0000313" key="3">
    <source>
        <dbReference type="EMBL" id="KAF2686065.1"/>
    </source>
</evidence>
<feature type="domain" description="Heterokaryon incompatibility" evidence="2">
    <location>
        <begin position="128"/>
        <end position="254"/>
    </location>
</feature>
<feature type="compositionally biased region" description="Basic and acidic residues" evidence="1">
    <location>
        <begin position="14"/>
        <end position="27"/>
    </location>
</feature>
<organism evidence="3 4">
    <name type="scientific">Lentithecium fluviatile CBS 122367</name>
    <dbReference type="NCBI Taxonomy" id="1168545"/>
    <lineage>
        <taxon>Eukaryota</taxon>
        <taxon>Fungi</taxon>
        <taxon>Dikarya</taxon>
        <taxon>Ascomycota</taxon>
        <taxon>Pezizomycotina</taxon>
        <taxon>Dothideomycetes</taxon>
        <taxon>Pleosporomycetidae</taxon>
        <taxon>Pleosporales</taxon>
        <taxon>Massarineae</taxon>
        <taxon>Lentitheciaceae</taxon>
        <taxon>Lentithecium</taxon>
    </lineage>
</organism>
<gene>
    <name evidence="3" type="ORF">K458DRAFT_298693</name>
</gene>
<accession>A0A6G1J759</accession>
<dbReference type="InterPro" id="IPR010730">
    <property type="entry name" value="HET"/>
</dbReference>
<feature type="compositionally biased region" description="Polar residues" evidence="1">
    <location>
        <begin position="28"/>
        <end position="39"/>
    </location>
</feature>
<proteinExistence type="predicted"/>
<protein>
    <submittedName>
        <fullName evidence="3">HET-domain-containing protein</fullName>
    </submittedName>
</protein>
<reference evidence="3" key="1">
    <citation type="journal article" date="2020" name="Stud. Mycol.">
        <title>101 Dothideomycetes genomes: a test case for predicting lifestyles and emergence of pathogens.</title>
        <authorList>
            <person name="Haridas S."/>
            <person name="Albert R."/>
            <person name="Binder M."/>
            <person name="Bloem J."/>
            <person name="Labutti K."/>
            <person name="Salamov A."/>
            <person name="Andreopoulos B."/>
            <person name="Baker S."/>
            <person name="Barry K."/>
            <person name="Bills G."/>
            <person name="Bluhm B."/>
            <person name="Cannon C."/>
            <person name="Castanera R."/>
            <person name="Culley D."/>
            <person name="Daum C."/>
            <person name="Ezra D."/>
            <person name="Gonzalez J."/>
            <person name="Henrissat B."/>
            <person name="Kuo A."/>
            <person name="Liang C."/>
            <person name="Lipzen A."/>
            <person name="Lutzoni F."/>
            <person name="Magnuson J."/>
            <person name="Mondo S."/>
            <person name="Nolan M."/>
            <person name="Ohm R."/>
            <person name="Pangilinan J."/>
            <person name="Park H.-J."/>
            <person name="Ramirez L."/>
            <person name="Alfaro M."/>
            <person name="Sun H."/>
            <person name="Tritt A."/>
            <person name="Yoshinaga Y."/>
            <person name="Zwiers L.-H."/>
            <person name="Turgeon B."/>
            <person name="Goodwin S."/>
            <person name="Spatafora J."/>
            <person name="Crous P."/>
            <person name="Grigoriev I."/>
        </authorList>
    </citation>
    <scope>NUCLEOTIDE SEQUENCE</scope>
    <source>
        <strain evidence="3">CBS 122367</strain>
    </source>
</reference>
<feature type="region of interest" description="Disordered" evidence="1">
    <location>
        <begin position="1"/>
        <end position="52"/>
    </location>
</feature>
<evidence type="ECO:0000313" key="4">
    <source>
        <dbReference type="Proteomes" id="UP000799291"/>
    </source>
</evidence>
<evidence type="ECO:0000256" key="1">
    <source>
        <dbReference type="SAM" id="MobiDB-lite"/>
    </source>
</evidence>
<dbReference type="PANTHER" id="PTHR24148:SF73">
    <property type="entry name" value="HET DOMAIN PROTEIN (AFU_ORTHOLOGUE AFUA_8G01020)"/>
    <property type="match status" value="1"/>
</dbReference>
<evidence type="ECO:0000259" key="2">
    <source>
        <dbReference type="Pfam" id="PF06985"/>
    </source>
</evidence>
<dbReference type="InterPro" id="IPR052895">
    <property type="entry name" value="HetReg/Transcr_Mod"/>
</dbReference>
<dbReference type="Pfam" id="PF06985">
    <property type="entry name" value="HET"/>
    <property type="match status" value="1"/>
</dbReference>
<dbReference type="EMBL" id="MU005577">
    <property type="protein sequence ID" value="KAF2686065.1"/>
    <property type="molecule type" value="Genomic_DNA"/>
</dbReference>
<name>A0A6G1J759_9PLEO</name>
<keyword evidence="4" id="KW-1185">Reference proteome</keyword>
<sequence length="359" mass="40523">MRKARSLLSLSESIPHDKSPTGIDKEPQNSPSDHQQSCVETAFPREPQTSPSEEYVLLSSDSQLSSVGNIGAILCEPQTPTGIEYENFQYEPLDLQTTSIRLLRVLPNLSPDGLLQCSIQHATIKAEYSCLSYVWGPPDNGSPILVNGRLRRVRQNLFDFLSIARIRGTSKLFWADALCIDQDNVSERSHQVQQMGGIFSNAVEVLAWFGNCEDTADYLAYVNSPDGWIQKDAPLSRRDFHRAPYWKRAWITQEILLAQQVRLCAGHEETELTRLRSIYQWGMGSSLKAPVAVRNLIRDTRGIAKNKSLIQLVARYRYKKCHIKRDRIYSLLALCDEGSDLRVDYGASDGEVFSEALRS</sequence>
<dbReference type="Proteomes" id="UP000799291">
    <property type="component" value="Unassembled WGS sequence"/>
</dbReference>
<feature type="non-terminal residue" evidence="3">
    <location>
        <position position="359"/>
    </location>
</feature>
<dbReference type="AlphaFoldDB" id="A0A6G1J759"/>
<dbReference type="OrthoDB" id="194358at2759"/>
<dbReference type="PANTHER" id="PTHR24148">
    <property type="entry name" value="ANKYRIN REPEAT DOMAIN-CONTAINING PROTEIN 39 HOMOLOG-RELATED"/>
    <property type="match status" value="1"/>
</dbReference>